<dbReference type="InterPro" id="IPR002645">
    <property type="entry name" value="STAS_dom"/>
</dbReference>
<dbReference type="HOGENOM" id="CLU_189207_0_0_5"/>
<dbReference type="InterPro" id="IPR058548">
    <property type="entry name" value="MlaB-like_STAS"/>
</dbReference>
<dbReference type="InterPro" id="IPR036513">
    <property type="entry name" value="STAS_dom_sf"/>
</dbReference>
<protein>
    <recommendedName>
        <fullName evidence="1">STAS domain-containing protein</fullName>
    </recommendedName>
</protein>
<sequence>MNPLKLSGNLRLQDAPGLIERLEAALATGDVEVDASELAGADAAVVQVLLSAARSASMTGRTLSLQCAGSPLAAQLEALGIAPDGVAA</sequence>
<gene>
    <name evidence="2" type="ordered locus">Rsph17025_0262</name>
</gene>
<accession>A4WP58</accession>
<dbReference type="PROSITE" id="PS50801">
    <property type="entry name" value="STAS"/>
    <property type="match status" value="1"/>
</dbReference>
<dbReference type="EMBL" id="CP000661">
    <property type="protein sequence ID" value="ABP69172.1"/>
    <property type="molecule type" value="Genomic_DNA"/>
</dbReference>
<feature type="domain" description="STAS" evidence="1">
    <location>
        <begin position="1"/>
        <end position="88"/>
    </location>
</feature>
<evidence type="ECO:0000259" key="1">
    <source>
        <dbReference type="PROSITE" id="PS50801"/>
    </source>
</evidence>
<dbReference type="KEGG" id="rsq:Rsph17025_0262"/>
<dbReference type="AlphaFoldDB" id="A4WP58"/>
<dbReference type="SUPFAM" id="SSF52091">
    <property type="entry name" value="SpoIIaa-like"/>
    <property type="match status" value="1"/>
</dbReference>
<name>A4WP58_CERS5</name>
<dbReference type="Pfam" id="PF13466">
    <property type="entry name" value="STAS_2"/>
    <property type="match status" value="1"/>
</dbReference>
<dbReference type="Gene3D" id="3.30.750.24">
    <property type="entry name" value="STAS domain"/>
    <property type="match status" value="1"/>
</dbReference>
<proteinExistence type="predicted"/>
<reference evidence="2" key="1">
    <citation type="submission" date="2007-04" db="EMBL/GenBank/DDBJ databases">
        <title>Complete sequence of chromosome of Rhodobacter sphaeroides ATCC 17025.</title>
        <authorList>
            <consortium name="US DOE Joint Genome Institute"/>
            <person name="Copeland A."/>
            <person name="Lucas S."/>
            <person name="Lapidus A."/>
            <person name="Barry K."/>
            <person name="Detter J.C."/>
            <person name="Glavina del Rio T."/>
            <person name="Hammon N."/>
            <person name="Israni S."/>
            <person name="Dalin E."/>
            <person name="Tice H."/>
            <person name="Pitluck S."/>
            <person name="Chertkov O."/>
            <person name="Brettin T."/>
            <person name="Bruce D."/>
            <person name="Han C."/>
            <person name="Schmutz J."/>
            <person name="Larimer F."/>
            <person name="Land M."/>
            <person name="Hauser L."/>
            <person name="Kyrpides N."/>
            <person name="Kim E."/>
            <person name="Richardson P."/>
            <person name="Mackenzie C."/>
            <person name="Choudhary M."/>
            <person name="Donohue T.J."/>
            <person name="Kaplan S."/>
        </authorList>
    </citation>
    <scope>NUCLEOTIDE SEQUENCE [LARGE SCALE GENOMIC DNA]</scope>
    <source>
        <strain evidence="2">ATCC 17025</strain>
    </source>
</reference>
<dbReference type="STRING" id="349102.Rsph17025_0262"/>
<evidence type="ECO:0000313" key="2">
    <source>
        <dbReference type="EMBL" id="ABP69172.1"/>
    </source>
</evidence>
<organism evidence="2">
    <name type="scientific">Cereibacter sphaeroides (strain ATCC 17025 / ATH 2.4.3)</name>
    <name type="common">Rhodobacter sphaeroides</name>
    <dbReference type="NCBI Taxonomy" id="349102"/>
    <lineage>
        <taxon>Bacteria</taxon>
        <taxon>Pseudomonadati</taxon>
        <taxon>Pseudomonadota</taxon>
        <taxon>Alphaproteobacteria</taxon>
        <taxon>Rhodobacterales</taxon>
        <taxon>Paracoccaceae</taxon>
        <taxon>Cereibacter</taxon>
    </lineage>
</organism>